<keyword evidence="2" id="KW-1185">Reference proteome</keyword>
<evidence type="ECO:0000313" key="2">
    <source>
        <dbReference type="Proteomes" id="UP000318053"/>
    </source>
</evidence>
<proteinExistence type="predicted"/>
<evidence type="ECO:0000313" key="1">
    <source>
        <dbReference type="EMBL" id="TWT55650.1"/>
    </source>
</evidence>
<dbReference type="OrthoDB" id="236131at2"/>
<reference evidence="1 2" key="1">
    <citation type="submission" date="2019-02" db="EMBL/GenBank/DDBJ databases">
        <title>Deep-cultivation of Planctomycetes and their phenomic and genomic characterization uncovers novel biology.</title>
        <authorList>
            <person name="Wiegand S."/>
            <person name="Jogler M."/>
            <person name="Boedeker C."/>
            <person name="Pinto D."/>
            <person name="Vollmers J."/>
            <person name="Rivas-Marin E."/>
            <person name="Kohn T."/>
            <person name="Peeters S.H."/>
            <person name="Heuer A."/>
            <person name="Rast P."/>
            <person name="Oberbeckmann S."/>
            <person name="Bunk B."/>
            <person name="Jeske O."/>
            <person name="Meyerdierks A."/>
            <person name="Storesund J.E."/>
            <person name="Kallscheuer N."/>
            <person name="Luecker S."/>
            <person name="Lage O.M."/>
            <person name="Pohl T."/>
            <person name="Merkel B.J."/>
            <person name="Hornburger P."/>
            <person name="Mueller R.-W."/>
            <person name="Bruemmer F."/>
            <person name="Labrenz M."/>
            <person name="Spormann A.M."/>
            <person name="Op Den Camp H."/>
            <person name="Overmann J."/>
            <person name="Amann R."/>
            <person name="Jetten M.S.M."/>
            <person name="Mascher T."/>
            <person name="Medema M.H."/>
            <person name="Devos D.P."/>
            <person name="Kaster A.-K."/>
            <person name="Ovreas L."/>
            <person name="Rohde M."/>
            <person name="Galperin M.Y."/>
            <person name="Jogler C."/>
        </authorList>
    </citation>
    <scope>NUCLEOTIDE SEQUENCE [LARGE SCALE GENOMIC DNA]</scope>
    <source>
        <strain evidence="1 2">CA85</strain>
    </source>
</reference>
<dbReference type="EMBL" id="SJPK01000023">
    <property type="protein sequence ID" value="TWT55650.1"/>
    <property type="molecule type" value="Genomic_DNA"/>
</dbReference>
<comment type="caution">
    <text evidence="1">The sequence shown here is derived from an EMBL/GenBank/DDBJ whole genome shotgun (WGS) entry which is preliminary data.</text>
</comment>
<accession>A0A5C5WYI6</accession>
<dbReference type="RefSeq" id="WP_146393652.1">
    <property type="nucleotide sequence ID" value="NZ_SJPK01000023.1"/>
</dbReference>
<name>A0A5C5WYI6_9BACT</name>
<sequence>MSRLSSSSIGWIATVILFASVGCTRKTYELHLTAEGETMHRTLTVKRKIARSDDESNAGRSPLSESEIAHMREFYDPTLEEIREDSHTFVGHFENEMPADVGGTGSYAFFESPLGTTSLYSERFRGEDDLQQVVENRQEAVDRIVDLLVNWSQEEFAGEPIQVRVESLLDEDIRRDLKNLSAFGWAFEMVHDVDTDAVVERLTARAGLYLIERDYFSLVDLPSVMRIAKSEDQRAVMGLLRDTVIRKLQLSEDDPAITPLAILGDPERLAASLRASIFQTQAYQAGWAQYERGHPEVRGREPNAEDLDPLAVLVGDLFRLLPRVFFASTQVRVRLKCDARPFATNANWDPGEGVLEWSERIADDNIPAMIFAAWSLPGAEFQSKCFGETILADEPLAMFVYWYEGLSDVQRQQYDAFLDTLSPGSELVGKIEAFEFADNEDLAELPSSLLTKAIENAR</sequence>
<dbReference type="PROSITE" id="PS51257">
    <property type="entry name" value="PROKAR_LIPOPROTEIN"/>
    <property type="match status" value="1"/>
</dbReference>
<dbReference type="AlphaFoldDB" id="A0A5C5WYI6"/>
<gene>
    <name evidence="1" type="ORF">CA85_48440</name>
</gene>
<dbReference type="Proteomes" id="UP000318053">
    <property type="component" value="Unassembled WGS sequence"/>
</dbReference>
<protein>
    <submittedName>
        <fullName evidence="1">Uncharacterized protein</fullName>
    </submittedName>
</protein>
<organism evidence="1 2">
    <name type="scientific">Allorhodopirellula solitaria</name>
    <dbReference type="NCBI Taxonomy" id="2527987"/>
    <lineage>
        <taxon>Bacteria</taxon>
        <taxon>Pseudomonadati</taxon>
        <taxon>Planctomycetota</taxon>
        <taxon>Planctomycetia</taxon>
        <taxon>Pirellulales</taxon>
        <taxon>Pirellulaceae</taxon>
        <taxon>Allorhodopirellula</taxon>
    </lineage>
</organism>